<feature type="domain" description="C2H2-type" evidence="3">
    <location>
        <begin position="189"/>
        <end position="217"/>
    </location>
</feature>
<dbReference type="InterPro" id="IPR036236">
    <property type="entry name" value="Znf_C2H2_sf"/>
</dbReference>
<dbReference type="GO" id="GO:0036396">
    <property type="term" value="C:RNA N6-methyladenosine methyltransferase complex"/>
    <property type="evidence" value="ECO:0007669"/>
    <property type="project" value="TreeGrafter"/>
</dbReference>
<evidence type="ECO:0000259" key="3">
    <source>
        <dbReference type="PROSITE" id="PS50157"/>
    </source>
</evidence>
<dbReference type="EMBL" id="JAULSY010000121">
    <property type="protein sequence ID" value="KAK0664479.1"/>
    <property type="molecule type" value="Genomic_DNA"/>
</dbReference>
<dbReference type="PROSITE" id="PS50157">
    <property type="entry name" value="ZINC_FINGER_C2H2_2"/>
    <property type="match status" value="2"/>
</dbReference>
<organism evidence="4 5">
    <name type="scientific">Cercophora samala</name>
    <dbReference type="NCBI Taxonomy" id="330535"/>
    <lineage>
        <taxon>Eukaryota</taxon>
        <taxon>Fungi</taxon>
        <taxon>Dikarya</taxon>
        <taxon>Ascomycota</taxon>
        <taxon>Pezizomycotina</taxon>
        <taxon>Sordariomycetes</taxon>
        <taxon>Sordariomycetidae</taxon>
        <taxon>Sordariales</taxon>
        <taxon>Lasiosphaeriaceae</taxon>
        <taxon>Cercophora</taxon>
    </lineage>
</organism>
<evidence type="ECO:0000313" key="5">
    <source>
        <dbReference type="Proteomes" id="UP001174997"/>
    </source>
</evidence>
<keyword evidence="1" id="KW-0862">Zinc</keyword>
<dbReference type="SUPFAM" id="SSF57667">
    <property type="entry name" value="beta-beta-alpha zinc fingers"/>
    <property type="match status" value="1"/>
</dbReference>
<dbReference type="PANTHER" id="PTHR23185:SF0">
    <property type="entry name" value="PROTEIN VIRILIZER HOMOLOG"/>
    <property type="match status" value="1"/>
</dbReference>
<feature type="compositionally biased region" description="Pro residues" evidence="2">
    <location>
        <begin position="472"/>
        <end position="486"/>
    </location>
</feature>
<feature type="compositionally biased region" description="Polar residues" evidence="2">
    <location>
        <begin position="148"/>
        <end position="159"/>
    </location>
</feature>
<name>A0AA40D7G7_9PEZI</name>
<dbReference type="Gene3D" id="3.30.160.60">
    <property type="entry name" value="Classic Zinc Finger"/>
    <property type="match status" value="1"/>
</dbReference>
<dbReference type="GO" id="GO:0003723">
    <property type="term" value="F:RNA binding"/>
    <property type="evidence" value="ECO:0007669"/>
    <property type="project" value="TreeGrafter"/>
</dbReference>
<keyword evidence="5" id="KW-1185">Reference proteome</keyword>
<reference evidence="4" key="1">
    <citation type="submission" date="2023-06" db="EMBL/GenBank/DDBJ databases">
        <title>Genome-scale phylogeny and comparative genomics of the fungal order Sordariales.</title>
        <authorList>
            <consortium name="Lawrence Berkeley National Laboratory"/>
            <person name="Hensen N."/>
            <person name="Bonometti L."/>
            <person name="Westerberg I."/>
            <person name="Brannstrom I.O."/>
            <person name="Guillou S."/>
            <person name="Cros-Aarteil S."/>
            <person name="Calhoun S."/>
            <person name="Haridas S."/>
            <person name="Kuo A."/>
            <person name="Mondo S."/>
            <person name="Pangilinan J."/>
            <person name="Riley R."/>
            <person name="Labutti K."/>
            <person name="Andreopoulos B."/>
            <person name="Lipzen A."/>
            <person name="Chen C."/>
            <person name="Yanf M."/>
            <person name="Daum C."/>
            <person name="Ng V."/>
            <person name="Clum A."/>
            <person name="Steindorff A."/>
            <person name="Ohm R."/>
            <person name="Martin F."/>
            <person name="Silar P."/>
            <person name="Natvig D."/>
            <person name="Lalanne C."/>
            <person name="Gautier V."/>
            <person name="Ament-Velasquez S.L."/>
            <person name="Kruys A."/>
            <person name="Hutchinson M.I."/>
            <person name="Powell A.J."/>
            <person name="Barry K."/>
            <person name="Miller A.N."/>
            <person name="Grigoriev I.V."/>
            <person name="Debuchy R."/>
            <person name="Gladieux P."/>
            <person name="Thoren M.H."/>
            <person name="Johannesson H."/>
        </authorList>
    </citation>
    <scope>NUCLEOTIDE SEQUENCE</scope>
    <source>
        <strain evidence="4">CBS 307.81</strain>
    </source>
</reference>
<feature type="compositionally biased region" description="Low complexity" evidence="2">
    <location>
        <begin position="65"/>
        <end position="103"/>
    </location>
</feature>
<protein>
    <recommendedName>
        <fullName evidence="3">C2H2-type domain-containing protein</fullName>
    </recommendedName>
</protein>
<accession>A0AA40D7G7</accession>
<keyword evidence="1" id="KW-0479">Metal-binding</keyword>
<feature type="region of interest" description="Disordered" evidence="2">
    <location>
        <begin position="387"/>
        <end position="490"/>
    </location>
</feature>
<feature type="domain" description="C2H2-type" evidence="3">
    <location>
        <begin position="218"/>
        <end position="241"/>
    </location>
</feature>
<dbReference type="PROSITE" id="PS00028">
    <property type="entry name" value="ZINC_FINGER_C2H2_1"/>
    <property type="match status" value="2"/>
</dbReference>
<comment type="caution">
    <text evidence="4">The sequence shown here is derived from an EMBL/GenBank/DDBJ whole genome shotgun (WGS) entry which is preliminary data.</text>
</comment>
<gene>
    <name evidence="4" type="ORF">QBC41DRAFT_20533</name>
</gene>
<feature type="compositionally biased region" description="Low complexity" evidence="2">
    <location>
        <begin position="543"/>
        <end position="573"/>
    </location>
</feature>
<dbReference type="InterPro" id="IPR026736">
    <property type="entry name" value="Virilizer"/>
</dbReference>
<keyword evidence="1" id="KW-0863">Zinc-finger</keyword>
<proteinExistence type="predicted"/>
<dbReference type="GO" id="GO:0008270">
    <property type="term" value="F:zinc ion binding"/>
    <property type="evidence" value="ECO:0007669"/>
    <property type="project" value="UniProtKB-KW"/>
</dbReference>
<dbReference type="AlphaFoldDB" id="A0AA40D7G7"/>
<sequence>MDPFGEPAADTLAAARLHVQALTDCGLPREALLRALLENYGDGSSTGTGTANPAPAGMEMSGYSQPQQPQQPQQQLHQQQQQQQPHAQLQQQQALPSPQLQSPVNQPIIPGNMMHHKFGYHSGTRLSISTTSSSQSSASGRASILSTATTMSSVSSQAAGGQDIAPLPTPPAPPVKSSNRGTSKPPGAYWCTFCDVAFQRKFDWKRHEDEFHERYKRYPCPNCNRIFWGANTFNQHHKNAHGCTTCPHADRVVRYTQRKTAWACGFCGGFLASRDRYFDHVARHYEDGCNKGHWNHSLVIYGLLHQPSISNAWKELDAALYGHLSREQQPMLEWDVRVTGNAPGFLEGESPGKLQDLLEFFNESNDDPRFLARLAHDQANIRFRHEVIQPDGGLPSADMVSRPISEPPKLKSSASAQPLLSNKHMSTPQPSGGPDGPPPAYDSTSVQHVLKKQRSMAPSMDASYSKPHLFSTPPPQQQQLPQPPQLPSQKLINNPFITAAPEPQPPNLLGIQLETTAPGGFYDLTLTHVHPHIQGHNMNDMAQHQQQQQQLLQQQQQQQQQRQQQQLSPQEQQPQFLPQINPINLYDDWSSMVGTMVDDGTGTTWWQTAQHPSTHQGPPQ</sequence>
<feature type="compositionally biased region" description="Low complexity" evidence="2">
    <location>
        <begin position="122"/>
        <end position="147"/>
    </location>
</feature>
<dbReference type="SMART" id="SM00355">
    <property type="entry name" value="ZnF_C2H2"/>
    <property type="match status" value="3"/>
</dbReference>
<evidence type="ECO:0000313" key="4">
    <source>
        <dbReference type="EMBL" id="KAK0664479.1"/>
    </source>
</evidence>
<dbReference type="InterPro" id="IPR013087">
    <property type="entry name" value="Znf_C2H2_type"/>
</dbReference>
<evidence type="ECO:0000256" key="2">
    <source>
        <dbReference type="SAM" id="MobiDB-lite"/>
    </source>
</evidence>
<dbReference type="Proteomes" id="UP001174997">
    <property type="component" value="Unassembled WGS sequence"/>
</dbReference>
<feature type="region of interest" description="Disordered" evidence="2">
    <location>
        <begin position="541"/>
        <end position="573"/>
    </location>
</feature>
<evidence type="ECO:0000256" key="1">
    <source>
        <dbReference type="PROSITE-ProRule" id="PRU00042"/>
    </source>
</evidence>
<feature type="compositionally biased region" description="Polar residues" evidence="2">
    <location>
        <begin position="42"/>
        <end position="51"/>
    </location>
</feature>
<feature type="compositionally biased region" description="Polar residues" evidence="2">
    <location>
        <begin position="412"/>
        <end position="427"/>
    </location>
</feature>
<dbReference type="PANTHER" id="PTHR23185">
    <property type="entry name" value="PROTEIN VIRILIZER HOMOLOG"/>
    <property type="match status" value="1"/>
</dbReference>
<feature type="region of interest" description="Disordered" evidence="2">
    <location>
        <begin position="40"/>
        <end position="182"/>
    </location>
</feature>